<evidence type="ECO:0000313" key="2">
    <source>
        <dbReference type="EMBL" id="KAJ7330871.1"/>
    </source>
</evidence>
<accession>A0AAD7EL17</accession>
<feature type="compositionally biased region" description="Low complexity" evidence="1">
    <location>
        <begin position="187"/>
        <end position="198"/>
    </location>
</feature>
<dbReference type="AlphaFoldDB" id="A0AAD7EL17"/>
<protein>
    <submittedName>
        <fullName evidence="2">Uncharacterized protein</fullName>
    </submittedName>
</protein>
<keyword evidence="3" id="KW-1185">Reference proteome</keyword>
<organism evidence="2 3">
    <name type="scientific">Mycena albidolilacea</name>
    <dbReference type="NCBI Taxonomy" id="1033008"/>
    <lineage>
        <taxon>Eukaryota</taxon>
        <taxon>Fungi</taxon>
        <taxon>Dikarya</taxon>
        <taxon>Basidiomycota</taxon>
        <taxon>Agaricomycotina</taxon>
        <taxon>Agaricomycetes</taxon>
        <taxon>Agaricomycetidae</taxon>
        <taxon>Agaricales</taxon>
        <taxon>Marasmiineae</taxon>
        <taxon>Mycenaceae</taxon>
        <taxon>Mycena</taxon>
    </lineage>
</organism>
<feature type="compositionally biased region" description="Pro residues" evidence="1">
    <location>
        <begin position="199"/>
        <end position="211"/>
    </location>
</feature>
<evidence type="ECO:0000313" key="3">
    <source>
        <dbReference type="Proteomes" id="UP001218218"/>
    </source>
</evidence>
<sequence length="211" mass="23668">MDQPLRDPLRAPYWDSWDLFEPLLVDTAIDGKLKGEKLREAWDLLGPREAARVPRGRKRFVLPVHHAGAIPAPVRVLTTVARCFSSPVEHTKTHPHPQIIERRQRGYNPDSSVCDSTWSSETRAPVWVVHCAVVLVLEVEGGGNGTRDAGRDNLLRPQRVRQMHPDVCRNLRSQTFADRIPPPAHAPFPGFAKSTPLSLPRPHPQSPSPPR</sequence>
<proteinExistence type="predicted"/>
<gene>
    <name evidence="2" type="ORF">DFH08DRAFT_1084023</name>
</gene>
<evidence type="ECO:0000256" key="1">
    <source>
        <dbReference type="SAM" id="MobiDB-lite"/>
    </source>
</evidence>
<comment type="caution">
    <text evidence="2">The sequence shown here is derived from an EMBL/GenBank/DDBJ whole genome shotgun (WGS) entry which is preliminary data.</text>
</comment>
<dbReference type="EMBL" id="JARIHO010000036">
    <property type="protein sequence ID" value="KAJ7330871.1"/>
    <property type="molecule type" value="Genomic_DNA"/>
</dbReference>
<dbReference type="Proteomes" id="UP001218218">
    <property type="component" value="Unassembled WGS sequence"/>
</dbReference>
<feature type="region of interest" description="Disordered" evidence="1">
    <location>
        <begin position="176"/>
        <end position="211"/>
    </location>
</feature>
<reference evidence="2" key="1">
    <citation type="submission" date="2023-03" db="EMBL/GenBank/DDBJ databases">
        <title>Massive genome expansion in bonnet fungi (Mycena s.s.) driven by repeated elements and novel gene families across ecological guilds.</title>
        <authorList>
            <consortium name="Lawrence Berkeley National Laboratory"/>
            <person name="Harder C.B."/>
            <person name="Miyauchi S."/>
            <person name="Viragh M."/>
            <person name="Kuo A."/>
            <person name="Thoen E."/>
            <person name="Andreopoulos B."/>
            <person name="Lu D."/>
            <person name="Skrede I."/>
            <person name="Drula E."/>
            <person name="Henrissat B."/>
            <person name="Morin E."/>
            <person name="Kohler A."/>
            <person name="Barry K."/>
            <person name="LaButti K."/>
            <person name="Morin E."/>
            <person name="Salamov A."/>
            <person name="Lipzen A."/>
            <person name="Mereny Z."/>
            <person name="Hegedus B."/>
            <person name="Baldrian P."/>
            <person name="Stursova M."/>
            <person name="Weitz H."/>
            <person name="Taylor A."/>
            <person name="Grigoriev I.V."/>
            <person name="Nagy L.G."/>
            <person name="Martin F."/>
            <person name="Kauserud H."/>
        </authorList>
    </citation>
    <scope>NUCLEOTIDE SEQUENCE</scope>
    <source>
        <strain evidence="2">CBHHK002</strain>
    </source>
</reference>
<name>A0AAD7EL17_9AGAR</name>